<comment type="caution">
    <text evidence="3">The sequence shown here is derived from an EMBL/GenBank/DDBJ whole genome shotgun (WGS) entry which is preliminary data.</text>
</comment>
<feature type="transmembrane region" description="Helical" evidence="1">
    <location>
        <begin position="15"/>
        <end position="34"/>
    </location>
</feature>
<protein>
    <recommendedName>
        <fullName evidence="2">CAAX prenyl protease 2/Lysostaphin resistance protein A-like domain-containing protein</fullName>
    </recommendedName>
</protein>
<dbReference type="EMBL" id="NIZT01000008">
    <property type="protein sequence ID" value="RBQ24214.1"/>
    <property type="molecule type" value="Genomic_DNA"/>
</dbReference>
<dbReference type="GO" id="GO:0080120">
    <property type="term" value="P:CAAX-box protein maturation"/>
    <property type="evidence" value="ECO:0007669"/>
    <property type="project" value="UniProtKB-ARBA"/>
</dbReference>
<evidence type="ECO:0000256" key="1">
    <source>
        <dbReference type="SAM" id="Phobius"/>
    </source>
</evidence>
<gene>
    <name evidence="3" type="ORF">ALNOE001_03270</name>
</gene>
<dbReference type="InterPro" id="IPR003675">
    <property type="entry name" value="Rce1/LyrA-like_dom"/>
</dbReference>
<name>A0A366MF44_9EURY</name>
<feature type="transmembrane region" description="Helical" evidence="1">
    <location>
        <begin position="46"/>
        <end position="65"/>
    </location>
</feature>
<dbReference type="Proteomes" id="UP000253099">
    <property type="component" value="Unassembled WGS sequence"/>
</dbReference>
<feature type="domain" description="CAAX prenyl protease 2/Lysostaphin resistance protein A-like" evidence="2">
    <location>
        <begin position="13"/>
        <end position="80"/>
    </location>
</feature>
<sequence length="82" mass="9769">MIPITMNNIAVDWSLIYVCFFSLLMTTFFEEFLFRGFIKTQLEKKFSFIIDIIFSGLLFSIYHIGYPGFRSIEDLILYFLLD</sequence>
<proteinExistence type="predicted"/>
<evidence type="ECO:0000313" key="4">
    <source>
        <dbReference type="Proteomes" id="UP000253099"/>
    </source>
</evidence>
<keyword evidence="1" id="KW-0812">Transmembrane</keyword>
<keyword evidence="1" id="KW-1133">Transmembrane helix</keyword>
<reference evidence="3 4" key="1">
    <citation type="submission" date="2018-06" db="EMBL/GenBank/DDBJ databases">
        <title>Genomic insight into two independent archaeal endosymbiosis events.</title>
        <authorList>
            <person name="Lind A.E."/>
            <person name="Lewis W.H."/>
            <person name="Spang A."/>
            <person name="Guy L."/>
            <person name="Embley M.T."/>
            <person name="Ettema T.J.G."/>
        </authorList>
    </citation>
    <scope>NUCLEOTIDE SEQUENCE [LARGE SCALE GENOMIC DNA]</scope>
    <source>
        <strain evidence="3">NOE</strain>
    </source>
</reference>
<evidence type="ECO:0000313" key="3">
    <source>
        <dbReference type="EMBL" id="RBQ24214.1"/>
    </source>
</evidence>
<keyword evidence="4" id="KW-1185">Reference proteome</keyword>
<dbReference type="GO" id="GO:0004175">
    <property type="term" value="F:endopeptidase activity"/>
    <property type="evidence" value="ECO:0007669"/>
    <property type="project" value="UniProtKB-ARBA"/>
</dbReference>
<dbReference type="AlphaFoldDB" id="A0A366MF44"/>
<organism evidence="3 4">
    <name type="scientific">Candidatus Methanobinarius endosymbioticus</name>
    <dbReference type="NCBI Taxonomy" id="2006182"/>
    <lineage>
        <taxon>Archaea</taxon>
        <taxon>Methanobacteriati</taxon>
        <taxon>Methanobacteriota</taxon>
        <taxon>Methanomada group</taxon>
        <taxon>Methanobacteria</taxon>
        <taxon>Methanobacteriales</taxon>
        <taxon>Methanobacteriaceae</taxon>
        <taxon>Candidatus Methanobinarius</taxon>
    </lineage>
</organism>
<dbReference type="Pfam" id="PF02517">
    <property type="entry name" value="Rce1-like"/>
    <property type="match status" value="1"/>
</dbReference>
<evidence type="ECO:0000259" key="2">
    <source>
        <dbReference type="Pfam" id="PF02517"/>
    </source>
</evidence>
<accession>A0A366MF44</accession>
<keyword evidence="1" id="KW-0472">Membrane</keyword>